<dbReference type="Proteomes" id="UP000318102">
    <property type="component" value="Unassembled WGS sequence"/>
</dbReference>
<dbReference type="Pfam" id="PF16804">
    <property type="entry name" value="DUF5071"/>
    <property type="match status" value="1"/>
</dbReference>
<proteinExistence type="predicted"/>
<evidence type="ECO:0000313" key="2">
    <source>
        <dbReference type="EMBL" id="TVX93792.1"/>
    </source>
</evidence>
<dbReference type="EMBL" id="VNJK01000001">
    <property type="protein sequence ID" value="TVX93792.1"/>
    <property type="molecule type" value="Genomic_DNA"/>
</dbReference>
<dbReference type="InterPro" id="IPR016024">
    <property type="entry name" value="ARM-type_fold"/>
</dbReference>
<evidence type="ECO:0000259" key="1">
    <source>
        <dbReference type="Pfam" id="PF16804"/>
    </source>
</evidence>
<evidence type="ECO:0000313" key="3">
    <source>
        <dbReference type="Proteomes" id="UP000318102"/>
    </source>
</evidence>
<gene>
    <name evidence="2" type="ORF">FPZ44_12445</name>
</gene>
<comment type="caution">
    <text evidence="2">The sequence shown here is derived from an EMBL/GenBank/DDBJ whole genome shotgun (WGS) entry which is preliminary data.</text>
</comment>
<keyword evidence="3" id="KW-1185">Reference proteome</keyword>
<dbReference type="InterPro" id="IPR031837">
    <property type="entry name" value="DUF5071"/>
</dbReference>
<dbReference type="OrthoDB" id="1846249at2"/>
<dbReference type="AlphaFoldDB" id="A0A559J1N1"/>
<name>A0A559J1N1_9BACL</name>
<sequence>MNVERGREVITLSDSNIQLRWATAADAQHIVKLNDLLPRDKHDFERVNHLKHAERKELIELLPELLTWLQDMNWPISIEISEILVKIVPRETIPLVKNILKSDDDLWKLYCLRYFVMKLPSELLAIDNLKEELNRIATKPTKSEKLEEVHLTAQEIINLRRIL</sequence>
<protein>
    <submittedName>
        <fullName evidence="2">DUF5071 domain-containing protein</fullName>
    </submittedName>
</protein>
<organism evidence="2 3">
    <name type="scientific">Paenibacillus agilis</name>
    <dbReference type="NCBI Taxonomy" id="3020863"/>
    <lineage>
        <taxon>Bacteria</taxon>
        <taxon>Bacillati</taxon>
        <taxon>Bacillota</taxon>
        <taxon>Bacilli</taxon>
        <taxon>Bacillales</taxon>
        <taxon>Paenibacillaceae</taxon>
        <taxon>Paenibacillus</taxon>
    </lineage>
</organism>
<dbReference type="Gene3D" id="1.25.40.750">
    <property type="entry name" value="Domain of unknown function DUF5071"/>
    <property type="match status" value="1"/>
</dbReference>
<dbReference type="SUPFAM" id="SSF48371">
    <property type="entry name" value="ARM repeat"/>
    <property type="match status" value="1"/>
</dbReference>
<dbReference type="InterPro" id="IPR038692">
    <property type="entry name" value="Cthe_2751_sf"/>
</dbReference>
<feature type="domain" description="DUF5071" evidence="1">
    <location>
        <begin position="36"/>
        <end position="157"/>
    </location>
</feature>
<reference evidence="2 3" key="1">
    <citation type="submission" date="2019-07" db="EMBL/GenBank/DDBJ databases">
        <authorList>
            <person name="Kim J."/>
        </authorList>
    </citation>
    <scope>NUCLEOTIDE SEQUENCE [LARGE SCALE GENOMIC DNA]</scope>
    <source>
        <strain evidence="2 3">N4</strain>
    </source>
</reference>
<accession>A0A559J1N1</accession>